<gene>
    <name evidence="1" type="primary">ORF215695</name>
</gene>
<reference evidence="1" key="1">
    <citation type="submission" date="2014-12" db="EMBL/GenBank/DDBJ databases">
        <title>Insight into the proteome of Arion vulgaris.</title>
        <authorList>
            <person name="Aradska J."/>
            <person name="Bulat T."/>
            <person name="Smidak R."/>
            <person name="Sarate P."/>
            <person name="Gangsoo J."/>
            <person name="Sialana F."/>
            <person name="Bilban M."/>
            <person name="Lubec G."/>
        </authorList>
    </citation>
    <scope>NUCLEOTIDE SEQUENCE</scope>
    <source>
        <tissue evidence="1">Skin</tissue>
    </source>
</reference>
<protein>
    <submittedName>
        <fullName evidence="1">Uncharacterized protein</fullName>
    </submittedName>
</protein>
<dbReference type="EMBL" id="HACG01050540">
    <property type="protein sequence ID" value="CEK97405.1"/>
    <property type="molecule type" value="Transcribed_RNA"/>
</dbReference>
<accession>A0A0B7BZ04</accession>
<evidence type="ECO:0000313" key="1">
    <source>
        <dbReference type="EMBL" id="CEK97405.1"/>
    </source>
</evidence>
<name>A0A0B7BZ04_9EUPU</name>
<dbReference type="AlphaFoldDB" id="A0A0B7BZ04"/>
<feature type="non-terminal residue" evidence="1">
    <location>
        <position position="1"/>
    </location>
</feature>
<sequence length="70" mass="8063">FGSLDELTNTTTYMQRTGLIVQTLNISDEKKTTTSPLEVLTSCFEKPENVWLRAQIVCTEFKHFNIHPFV</sequence>
<proteinExistence type="predicted"/>
<organism evidence="1">
    <name type="scientific">Arion vulgaris</name>
    <dbReference type="NCBI Taxonomy" id="1028688"/>
    <lineage>
        <taxon>Eukaryota</taxon>
        <taxon>Metazoa</taxon>
        <taxon>Spiralia</taxon>
        <taxon>Lophotrochozoa</taxon>
        <taxon>Mollusca</taxon>
        <taxon>Gastropoda</taxon>
        <taxon>Heterobranchia</taxon>
        <taxon>Euthyneura</taxon>
        <taxon>Panpulmonata</taxon>
        <taxon>Eupulmonata</taxon>
        <taxon>Stylommatophora</taxon>
        <taxon>Helicina</taxon>
        <taxon>Arionoidea</taxon>
        <taxon>Arionidae</taxon>
        <taxon>Arion</taxon>
    </lineage>
</organism>
<feature type="non-terminal residue" evidence="1">
    <location>
        <position position="70"/>
    </location>
</feature>